<sequence>MQNSKINLETLEFCLNEAVLLTVWDKHGTITYANKKFCDVSGYEEKELIGQNHRILKAKTYSDQFYDELWNVISNGKTWHGEIKNVSKTGKYYWVMATIVPVFDEDGKPEQYVAIRTDITNRKNIEERLRRSQSDVEKIKFALDESALVAITDKQGTITYANKKFCDVSGYEEKELIGQNHRILKSGYHPPEFYDELWEVISKGKTWQGEIKNVSKTGKYYWVKTTIVPFLDEDGKPEQYVAIRTDITDRKEAEERLLKANKTILENEKQIKEQIEKLKLHDKMQTEFINVAAHELRTPIQPLRNYTQLALNGLVDSKTALEIIDSESDRLRNLANDILDASRIESGTLAVTFSRTMINDIIYKTTDMIKRDLENNIKIETELKDTNELIIDADHDRLMQVFTNIISNACRFAKTKIWIKSKTIDSENIKIEIRDDGDGISDEILHSLFEKFVTKSANMSDKKGTGLGLFISKNIIESHHGTISAGNLKTEGAQFTITLPIKQKIIKTI</sequence>
<feature type="domain" description="PAS" evidence="8">
    <location>
        <begin position="135"/>
        <end position="190"/>
    </location>
</feature>
<dbReference type="InterPro" id="IPR036097">
    <property type="entry name" value="HisK_dim/P_sf"/>
</dbReference>
<evidence type="ECO:0000256" key="3">
    <source>
        <dbReference type="ARBA" id="ARBA00022553"/>
    </source>
</evidence>
<dbReference type="SMART" id="SM00388">
    <property type="entry name" value="HisKA"/>
    <property type="match status" value="1"/>
</dbReference>
<feature type="domain" description="Histidine kinase" evidence="7">
    <location>
        <begin position="291"/>
        <end position="503"/>
    </location>
</feature>
<dbReference type="PROSITE" id="PS50112">
    <property type="entry name" value="PAS"/>
    <property type="match status" value="2"/>
</dbReference>
<evidence type="ECO:0000259" key="9">
    <source>
        <dbReference type="PROSITE" id="PS50113"/>
    </source>
</evidence>
<dbReference type="EMBL" id="CP003842">
    <property type="protein sequence ID" value="AFS81077.1"/>
    <property type="molecule type" value="Genomic_DNA"/>
</dbReference>
<evidence type="ECO:0000256" key="2">
    <source>
        <dbReference type="ARBA" id="ARBA00012438"/>
    </source>
</evidence>
<evidence type="ECO:0000256" key="4">
    <source>
        <dbReference type="ARBA" id="ARBA00022679"/>
    </source>
</evidence>
<dbReference type="InterPro" id="IPR000014">
    <property type="entry name" value="PAS"/>
</dbReference>
<keyword evidence="5 10" id="KW-0418">Kinase</keyword>
<dbReference type="InterPro" id="IPR003661">
    <property type="entry name" value="HisK_dim/P_dom"/>
</dbReference>
<protein>
    <recommendedName>
        <fullName evidence="2">histidine kinase</fullName>
        <ecNumber evidence="2">2.7.13.3</ecNumber>
    </recommendedName>
</protein>
<dbReference type="STRING" id="1229908.NKOR_05970"/>
<evidence type="ECO:0000313" key="11">
    <source>
        <dbReference type="Proteomes" id="UP000006101"/>
    </source>
</evidence>
<dbReference type="AlphaFoldDB" id="K0B7D8"/>
<feature type="domain" description="PAS" evidence="8">
    <location>
        <begin position="21"/>
        <end position="52"/>
    </location>
</feature>
<dbReference type="InterPro" id="IPR050736">
    <property type="entry name" value="Sensor_HK_Regulatory"/>
</dbReference>
<dbReference type="InterPro" id="IPR001610">
    <property type="entry name" value="PAC"/>
</dbReference>
<dbReference type="Pfam" id="PF00512">
    <property type="entry name" value="HisKA"/>
    <property type="match status" value="1"/>
</dbReference>
<dbReference type="Pfam" id="PF13426">
    <property type="entry name" value="PAS_9"/>
    <property type="match status" value="2"/>
</dbReference>
<dbReference type="Gene3D" id="3.30.450.20">
    <property type="entry name" value="PAS domain"/>
    <property type="match status" value="2"/>
</dbReference>
<comment type="catalytic activity">
    <reaction evidence="1">
        <text>ATP + protein L-histidine = ADP + protein N-phospho-L-histidine.</text>
        <dbReference type="EC" id="2.7.13.3"/>
    </reaction>
</comment>
<dbReference type="InterPro" id="IPR035965">
    <property type="entry name" value="PAS-like_dom_sf"/>
</dbReference>
<dbReference type="Pfam" id="PF02518">
    <property type="entry name" value="HATPase_c"/>
    <property type="match status" value="1"/>
</dbReference>
<dbReference type="CDD" id="cd00082">
    <property type="entry name" value="HisKA"/>
    <property type="match status" value="1"/>
</dbReference>
<dbReference type="PROSITE" id="PS50109">
    <property type="entry name" value="HIS_KIN"/>
    <property type="match status" value="1"/>
</dbReference>
<dbReference type="Gene3D" id="1.10.287.130">
    <property type="match status" value="1"/>
</dbReference>
<dbReference type="SUPFAM" id="SSF55874">
    <property type="entry name" value="ATPase domain of HSP90 chaperone/DNA topoisomerase II/histidine kinase"/>
    <property type="match status" value="1"/>
</dbReference>
<dbReference type="SMART" id="SM00091">
    <property type="entry name" value="PAS"/>
    <property type="match status" value="2"/>
</dbReference>
<evidence type="ECO:0000256" key="1">
    <source>
        <dbReference type="ARBA" id="ARBA00000085"/>
    </source>
</evidence>
<dbReference type="SMART" id="SM00387">
    <property type="entry name" value="HATPase_c"/>
    <property type="match status" value="1"/>
</dbReference>
<dbReference type="PANTHER" id="PTHR43711">
    <property type="entry name" value="TWO-COMPONENT HISTIDINE KINASE"/>
    <property type="match status" value="1"/>
</dbReference>
<evidence type="ECO:0000313" key="10">
    <source>
        <dbReference type="EMBL" id="AFS81077.1"/>
    </source>
</evidence>
<dbReference type="KEGG" id="nkr:NKOR_05970"/>
<reference evidence="10 11" key="1">
    <citation type="journal article" date="2012" name="J. Bacteriol.">
        <title>Draft Genome Sequence of an Ammonia-Oxidizing Archaeon, "Candidatus Nitrosopumilus koreensis" AR1, from Marine Sediment.</title>
        <authorList>
            <person name="Park S.J."/>
            <person name="Kim J.G."/>
            <person name="Jung M.Y."/>
            <person name="Kim S.J."/>
            <person name="Cha I.T."/>
            <person name="Kwon K."/>
            <person name="Lee J.H."/>
            <person name="Rhee S.K."/>
        </authorList>
    </citation>
    <scope>NUCLEOTIDE SEQUENCE [LARGE SCALE GENOMIC DNA]</scope>
    <source>
        <strain evidence="10 11">AR1</strain>
    </source>
</reference>
<dbReference type="NCBIfam" id="TIGR00229">
    <property type="entry name" value="sensory_box"/>
    <property type="match status" value="2"/>
</dbReference>
<organism evidence="10 11">
    <name type="scientific">Candidatus Nitrosopumilus koreensis AR1</name>
    <dbReference type="NCBI Taxonomy" id="1229908"/>
    <lineage>
        <taxon>Archaea</taxon>
        <taxon>Nitrososphaerota</taxon>
        <taxon>Nitrososphaeria</taxon>
        <taxon>Nitrosopumilales</taxon>
        <taxon>Nitrosopumilaceae</taxon>
        <taxon>Nitrosopumilus</taxon>
    </lineage>
</organism>
<dbReference type="SUPFAM" id="SSF47384">
    <property type="entry name" value="Homodimeric domain of signal transducing histidine kinase"/>
    <property type="match status" value="1"/>
</dbReference>
<dbReference type="PANTHER" id="PTHR43711:SF1">
    <property type="entry name" value="HISTIDINE KINASE 1"/>
    <property type="match status" value="1"/>
</dbReference>
<dbReference type="InterPro" id="IPR005467">
    <property type="entry name" value="His_kinase_dom"/>
</dbReference>
<dbReference type="SUPFAM" id="SSF55785">
    <property type="entry name" value="PYP-like sensor domain (PAS domain)"/>
    <property type="match status" value="2"/>
</dbReference>
<feature type="domain" description="PAC" evidence="9">
    <location>
        <begin position="207"/>
        <end position="259"/>
    </location>
</feature>
<accession>K0B7D8</accession>
<dbReference type="Proteomes" id="UP000006101">
    <property type="component" value="Chromosome"/>
</dbReference>
<dbReference type="PRINTS" id="PR00344">
    <property type="entry name" value="BCTRLSENSOR"/>
</dbReference>
<dbReference type="CDD" id="cd00130">
    <property type="entry name" value="PAS"/>
    <property type="match status" value="2"/>
</dbReference>
<dbReference type="GO" id="GO:0000155">
    <property type="term" value="F:phosphorelay sensor kinase activity"/>
    <property type="evidence" value="ECO:0007669"/>
    <property type="project" value="InterPro"/>
</dbReference>
<feature type="domain" description="PAC" evidence="9">
    <location>
        <begin position="79"/>
        <end position="131"/>
    </location>
</feature>
<keyword evidence="4" id="KW-0808">Transferase</keyword>
<dbReference type="HOGENOM" id="CLU_000445_114_39_2"/>
<dbReference type="PATRIC" id="fig|1229908.8.peg.1301"/>
<keyword evidence="3" id="KW-0597">Phosphoprotein</keyword>
<keyword evidence="6" id="KW-0902">Two-component regulatory system</keyword>
<dbReference type="PROSITE" id="PS50113">
    <property type="entry name" value="PAC"/>
    <property type="match status" value="2"/>
</dbReference>
<dbReference type="InterPro" id="IPR036890">
    <property type="entry name" value="HATPase_C_sf"/>
</dbReference>
<dbReference type="SMART" id="SM00086">
    <property type="entry name" value="PAC"/>
    <property type="match status" value="2"/>
</dbReference>
<name>K0B7D8_9ARCH</name>
<evidence type="ECO:0000256" key="6">
    <source>
        <dbReference type="ARBA" id="ARBA00023012"/>
    </source>
</evidence>
<keyword evidence="11" id="KW-1185">Reference proteome</keyword>
<dbReference type="Gene3D" id="3.30.565.10">
    <property type="entry name" value="Histidine kinase-like ATPase, C-terminal domain"/>
    <property type="match status" value="1"/>
</dbReference>
<proteinExistence type="predicted"/>
<evidence type="ECO:0000259" key="7">
    <source>
        <dbReference type="PROSITE" id="PS50109"/>
    </source>
</evidence>
<dbReference type="InterPro" id="IPR000700">
    <property type="entry name" value="PAS-assoc_C"/>
</dbReference>
<evidence type="ECO:0000259" key="8">
    <source>
        <dbReference type="PROSITE" id="PS50112"/>
    </source>
</evidence>
<evidence type="ECO:0000256" key="5">
    <source>
        <dbReference type="ARBA" id="ARBA00022777"/>
    </source>
</evidence>
<dbReference type="EC" id="2.7.13.3" evidence="2"/>
<dbReference type="InterPro" id="IPR004358">
    <property type="entry name" value="Sig_transdc_His_kin-like_C"/>
</dbReference>
<dbReference type="InterPro" id="IPR003594">
    <property type="entry name" value="HATPase_dom"/>
</dbReference>
<gene>
    <name evidence="10" type="ORF">NKOR_05970</name>
</gene>